<evidence type="ECO:0000313" key="2">
    <source>
        <dbReference type="Proteomes" id="UP000198599"/>
    </source>
</evidence>
<proteinExistence type="predicted"/>
<dbReference type="AlphaFoldDB" id="A0A1I5GJ21"/>
<dbReference type="RefSeq" id="WP_143076400.1">
    <property type="nucleotide sequence ID" value="NZ_FOVP01000031.1"/>
</dbReference>
<evidence type="ECO:0008006" key="3">
    <source>
        <dbReference type="Google" id="ProtNLM"/>
    </source>
</evidence>
<dbReference type="STRING" id="1005928.SAMN04487859_1317"/>
<dbReference type="GO" id="GO:0032784">
    <property type="term" value="P:regulation of DNA-templated transcription elongation"/>
    <property type="evidence" value="ECO:0007669"/>
    <property type="project" value="InterPro"/>
</dbReference>
<accession>A0A1I5GJ21</accession>
<dbReference type="InterPro" id="IPR036953">
    <property type="entry name" value="GreA/GreB_C_sf"/>
</dbReference>
<name>A0A1I5GJ21_9RHOB</name>
<dbReference type="GO" id="GO:0003677">
    <property type="term" value="F:DNA binding"/>
    <property type="evidence" value="ECO:0007669"/>
    <property type="project" value="InterPro"/>
</dbReference>
<dbReference type="Gene3D" id="3.10.50.30">
    <property type="entry name" value="Transcription elongation factor, GreA/GreB, C-terminal domain"/>
    <property type="match status" value="1"/>
</dbReference>
<reference evidence="2" key="1">
    <citation type="submission" date="2016-10" db="EMBL/GenBank/DDBJ databases">
        <authorList>
            <person name="Varghese N."/>
            <person name="Submissions S."/>
        </authorList>
    </citation>
    <scope>NUCLEOTIDE SEQUENCE [LARGE SCALE GENOMIC DNA]</scope>
    <source>
        <strain evidence="2">DSM 28463</strain>
    </source>
</reference>
<sequence>MAGLHAPCSSDTNNQFHIGTQPRIGMALPATDYQQLQRHLEECEKSKHPAWSLLTYVLRDKIMMTDPLSNFYACDQVIGGSCVTYSVDRGPEQTGLMAHRARSASGINVIPVASLLGATLIGMTVGHRAPLLLENGSIKSLRVLAVSQPI</sequence>
<dbReference type="Proteomes" id="UP000198599">
    <property type="component" value="Unassembled WGS sequence"/>
</dbReference>
<keyword evidence="2" id="KW-1185">Reference proteome</keyword>
<evidence type="ECO:0000313" key="1">
    <source>
        <dbReference type="EMBL" id="SFO35591.1"/>
    </source>
</evidence>
<gene>
    <name evidence="1" type="ORF">SAMN04487859_1317</name>
</gene>
<dbReference type="EMBL" id="FOVP01000031">
    <property type="protein sequence ID" value="SFO35591.1"/>
    <property type="molecule type" value="Genomic_DNA"/>
</dbReference>
<protein>
    <recommendedName>
        <fullName evidence="3">Transcription elongation factor, GreA/GreB, C-term</fullName>
    </recommendedName>
</protein>
<dbReference type="OrthoDB" id="7870663at2"/>
<organism evidence="1 2">
    <name type="scientific">Roseovarius lutimaris</name>
    <dbReference type="NCBI Taxonomy" id="1005928"/>
    <lineage>
        <taxon>Bacteria</taxon>
        <taxon>Pseudomonadati</taxon>
        <taxon>Pseudomonadota</taxon>
        <taxon>Alphaproteobacteria</taxon>
        <taxon>Rhodobacterales</taxon>
        <taxon>Roseobacteraceae</taxon>
        <taxon>Roseovarius</taxon>
    </lineage>
</organism>